<dbReference type="Proteomes" id="UP000024837">
    <property type="component" value="Unassembled WGS sequence"/>
</dbReference>
<proteinExistence type="predicted"/>
<feature type="compositionally biased region" description="Polar residues" evidence="3">
    <location>
        <begin position="409"/>
        <end position="424"/>
    </location>
</feature>
<keyword evidence="1" id="KW-0479">Metal-binding</keyword>
<evidence type="ECO:0000313" key="6">
    <source>
        <dbReference type="Proteomes" id="UP000024837"/>
    </source>
</evidence>
<feature type="domain" description="C2H2-type" evidence="4">
    <location>
        <begin position="488"/>
        <end position="519"/>
    </location>
</feature>
<reference evidence="5 6" key="1">
    <citation type="submission" date="2013-05" db="EMBL/GenBank/DDBJ databases">
        <title>Drechslerella stenobrocha genome reveals carnivorous origination and mechanical trapping mechanism of predatory fungi.</title>
        <authorList>
            <person name="Liu X."/>
            <person name="Zhang W."/>
            <person name="Liu K."/>
        </authorList>
    </citation>
    <scope>NUCLEOTIDE SEQUENCE [LARGE SCALE GENOMIC DNA]</scope>
    <source>
        <strain evidence="5 6">248</strain>
    </source>
</reference>
<feature type="compositionally biased region" description="Polar residues" evidence="3">
    <location>
        <begin position="352"/>
        <end position="362"/>
    </location>
</feature>
<evidence type="ECO:0000313" key="5">
    <source>
        <dbReference type="EMBL" id="EWC48911.1"/>
    </source>
</evidence>
<feature type="region of interest" description="Disordered" evidence="3">
    <location>
        <begin position="352"/>
        <end position="393"/>
    </location>
</feature>
<feature type="compositionally biased region" description="Low complexity" evidence="3">
    <location>
        <begin position="443"/>
        <end position="453"/>
    </location>
</feature>
<dbReference type="Gene3D" id="3.30.160.60">
    <property type="entry name" value="Classic Zinc Finger"/>
    <property type="match status" value="1"/>
</dbReference>
<dbReference type="GO" id="GO:0008270">
    <property type="term" value="F:zinc ion binding"/>
    <property type="evidence" value="ECO:0007669"/>
    <property type="project" value="UniProtKB-KW"/>
</dbReference>
<organism evidence="5 6">
    <name type="scientific">Drechslerella stenobrocha 248</name>
    <dbReference type="NCBI Taxonomy" id="1043628"/>
    <lineage>
        <taxon>Eukaryota</taxon>
        <taxon>Fungi</taxon>
        <taxon>Dikarya</taxon>
        <taxon>Ascomycota</taxon>
        <taxon>Pezizomycotina</taxon>
        <taxon>Orbiliomycetes</taxon>
        <taxon>Orbiliales</taxon>
        <taxon>Orbiliaceae</taxon>
        <taxon>Drechslerella</taxon>
    </lineage>
</organism>
<sequence length="630" mass="70578">MKLVGEESLVARGPLLKQGWRDCIKRSRPVPIEATLEFLTALQAIDNYSAGQTKAARYTYIKGVALYLPGVKLDNPSFDTIDNVKAKMDATTNVIAPHNDHNPGFLQESRDPGEHTSLSRVAFSASAKIPAEDWDPIIYHRYQDDRPRNVGTHSQLDFSKLPKYQHPAESLHFAIYRLGGVITSGQLRPPLLVSFRRFHPFTEDTFVRDLNHSDDLARLASLVFHEWPNQSITQAHTPSSPPATDSTTTSASQSIETPPPTIESKVKVVITPQTIETPAQTFRATVGHCTTKMESQFECDPINFTSDTFSPLLDYDMYMSQLTDLDWLNTSLSYADSFLDIESQYQFTALHNDTSSGDSQAAVTRASKTGRGHSTNKTINISSSNMRSSARPRTQTSMLFLNEQTGALSSSLTGRPQHASSCTPSPSPCVGLTPTDPLPNLTSSSSSSSSSSSPPHQHPYSCEHCQTVFRFSRDYWQHKSQAHNDFRYRCQLGCGKGFARHDNLVQHHRESKRHRRSPSPAGNDPDEASRWKRARHSSPDSSSLSSALPVDTDEQRPTSSRTSYGGSSNGTPWGVDSEPTMQPEYLRLKKEFELLTARYELVKREVHTLREEKEEWQAREYIRRQSENSR</sequence>
<dbReference type="EMBL" id="KI966371">
    <property type="protein sequence ID" value="EWC48911.1"/>
    <property type="molecule type" value="Genomic_DNA"/>
</dbReference>
<dbReference type="PROSITE" id="PS50157">
    <property type="entry name" value="ZINC_FINGER_C2H2_2"/>
    <property type="match status" value="1"/>
</dbReference>
<dbReference type="HOGENOM" id="CLU_434135_0_0_1"/>
<protein>
    <recommendedName>
        <fullName evidence="4">C2H2-type domain-containing protein</fullName>
    </recommendedName>
</protein>
<dbReference type="InterPro" id="IPR013087">
    <property type="entry name" value="Znf_C2H2_type"/>
</dbReference>
<feature type="coiled-coil region" evidence="2">
    <location>
        <begin position="585"/>
        <end position="619"/>
    </location>
</feature>
<feature type="region of interest" description="Disordered" evidence="3">
    <location>
        <begin position="506"/>
        <end position="579"/>
    </location>
</feature>
<gene>
    <name evidence="5" type="ORF">DRE_00216</name>
</gene>
<dbReference type="InterPro" id="IPR036236">
    <property type="entry name" value="Znf_C2H2_sf"/>
</dbReference>
<feature type="compositionally biased region" description="Low complexity" evidence="3">
    <location>
        <begin position="235"/>
        <end position="252"/>
    </location>
</feature>
<dbReference type="SMART" id="SM00355">
    <property type="entry name" value="ZnF_C2H2"/>
    <property type="match status" value="2"/>
</dbReference>
<keyword evidence="2" id="KW-0175">Coiled coil</keyword>
<feature type="region of interest" description="Disordered" evidence="3">
    <location>
        <begin position="409"/>
        <end position="459"/>
    </location>
</feature>
<feature type="compositionally biased region" description="Polar residues" evidence="3">
    <location>
        <begin position="557"/>
        <end position="571"/>
    </location>
</feature>
<dbReference type="SUPFAM" id="SSF57667">
    <property type="entry name" value="beta-beta-alpha zinc fingers"/>
    <property type="match status" value="1"/>
</dbReference>
<evidence type="ECO:0000256" key="3">
    <source>
        <dbReference type="SAM" id="MobiDB-lite"/>
    </source>
</evidence>
<keyword evidence="1" id="KW-0862">Zinc</keyword>
<feature type="region of interest" description="Disordered" evidence="3">
    <location>
        <begin position="232"/>
        <end position="261"/>
    </location>
</feature>
<keyword evidence="6" id="KW-1185">Reference proteome</keyword>
<evidence type="ECO:0000256" key="1">
    <source>
        <dbReference type="PROSITE-ProRule" id="PRU00042"/>
    </source>
</evidence>
<dbReference type="OrthoDB" id="6365676at2759"/>
<dbReference type="AlphaFoldDB" id="W7HXH8"/>
<accession>W7HXH8</accession>
<evidence type="ECO:0000256" key="2">
    <source>
        <dbReference type="SAM" id="Coils"/>
    </source>
</evidence>
<name>W7HXH8_9PEZI</name>
<keyword evidence="1" id="KW-0863">Zinc-finger</keyword>
<feature type="compositionally biased region" description="Low complexity" evidence="3">
    <location>
        <begin position="375"/>
        <end position="385"/>
    </location>
</feature>
<evidence type="ECO:0000259" key="4">
    <source>
        <dbReference type="PROSITE" id="PS50157"/>
    </source>
</evidence>